<dbReference type="KEGG" id="xcr:J163_03821"/>
<keyword evidence="2" id="KW-0732">Signal</keyword>
<reference evidence="3 4" key="1">
    <citation type="submission" date="2014-09" db="EMBL/GenBank/DDBJ databases">
        <authorList>
            <person name="Regsiter A."/>
        </authorList>
    </citation>
    <scope>NUCLEOTIDE SEQUENCE [LARGE SCALE GENOMIC DNA]</scope>
</reference>
<name>A0A0U5FIY0_XANCI</name>
<proteinExistence type="predicted"/>
<dbReference type="KEGG" id="xcu:J159_03821"/>
<accession>A0A0U5FIY0</accession>
<dbReference type="KEGG" id="xcf:J172_03839"/>
<dbReference type="KEGG" id="xcm:J164_03822"/>
<dbReference type="Proteomes" id="UP000052230">
    <property type="component" value="Unassembled WGS sequence"/>
</dbReference>
<dbReference type="GO" id="GO:0055085">
    <property type="term" value="P:transmembrane transport"/>
    <property type="evidence" value="ECO:0007669"/>
    <property type="project" value="TreeGrafter"/>
</dbReference>
<gene>
    <name evidence="3" type="ORF">XAC3562_840080</name>
</gene>
<comment type="caution">
    <text evidence="3">The sequence shown here is derived from an EMBL/GenBank/DDBJ whole genome shotgun (WGS) entry which is preliminary data.</text>
</comment>
<dbReference type="GO" id="GO:0019867">
    <property type="term" value="C:outer membrane"/>
    <property type="evidence" value="ECO:0007669"/>
    <property type="project" value="InterPro"/>
</dbReference>
<dbReference type="SUPFAM" id="SSF56925">
    <property type="entry name" value="OMPA-like"/>
    <property type="match status" value="1"/>
</dbReference>
<dbReference type="PATRIC" id="fig|434928.28.peg.3980"/>
<organism evidence="3 4">
    <name type="scientific">Xanthomonas citri pv. citri</name>
    <dbReference type="NCBI Taxonomy" id="611301"/>
    <lineage>
        <taxon>Bacteria</taxon>
        <taxon>Pseudomonadati</taxon>
        <taxon>Pseudomonadota</taxon>
        <taxon>Gammaproteobacteria</taxon>
        <taxon>Lysobacterales</taxon>
        <taxon>Lysobacteraceae</taxon>
        <taxon>Xanthomonas</taxon>
    </lineage>
</organism>
<dbReference type="GeneID" id="66912696"/>
<dbReference type="Gene3D" id="2.40.160.20">
    <property type="match status" value="1"/>
</dbReference>
<dbReference type="OMA" id="VGVGYYQ"/>
<dbReference type="PANTHER" id="PTHR36920:SF1">
    <property type="entry name" value="OUTER MEMBRANE PROTEIN W"/>
    <property type="match status" value="1"/>
</dbReference>
<evidence type="ECO:0000313" key="4">
    <source>
        <dbReference type="Proteomes" id="UP000052230"/>
    </source>
</evidence>
<feature type="chain" id="PRO_5041079459" evidence="2">
    <location>
        <begin position="24"/>
        <end position="228"/>
    </location>
</feature>
<dbReference type="Pfam" id="PF03922">
    <property type="entry name" value="OmpW"/>
    <property type="match status" value="1"/>
</dbReference>
<protein>
    <submittedName>
        <fullName evidence="3">Outer membrane protein</fullName>
    </submittedName>
</protein>
<evidence type="ECO:0000256" key="1">
    <source>
        <dbReference type="SAM" id="MobiDB-lite"/>
    </source>
</evidence>
<feature type="signal peptide" evidence="2">
    <location>
        <begin position="1"/>
        <end position="23"/>
    </location>
</feature>
<dbReference type="KEGG" id="xcw:J162_03826"/>
<dbReference type="KEGG" id="xcn:J169_03846"/>
<dbReference type="PANTHER" id="PTHR36920">
    <property type="match status" value="1"/>
</dbReference>
<dbReference type="InterPro" id="IPR005618">
    <property type="entry name" value="OMPW"/>
</dbReference>
<evidence type="ECO:0000256" key="2">
    <source>
        <dbReference type="SAM" id="SignalP"/>
    </source>
</evidence>
<sequence>MRSISILSLAAVSALAIAPSAFAQDTTYTGDTSSTSSSTLSTSGDTASGKHWAVVGGVALLNPKNNPAPGLDVDGGPAPTLSASYYINDNWAVELWGAADKFNHRVNADGVGKVGTVEQQPIAISGQYHFGEADNVFRPFVGVGYYESNFSNEKIDAASTTGDHVGLSTAKGVIGTVGVDMNINSTWFARADARYMRSRPELRVGGQGTGSELELDPWTVGFGIGARF</sequence>
<dbReference type="RefSeq" id="WP_005911238.1">
    <property type="nucleotide sequence ID" value="NZ_CAVLHM010000052.1"/>
</dbReference>
<dbReference type="InterPro" id="IPR011250">
    <property type="entry name" value="OMP/PagP_B-barrel"/>
</dbReference>
<evidence type="ECO:0000313" key="3">
    <source>
        <dbReference type="EMBL" id="CEG18426.1"/>
    </source>
</evidence>
<feature type="region of interest" description="Disordered" evidence="1">
    <location>
        <begin position="26"/>
        <end position="48"/>
    </location>
</feature>
<dbReference type="FunFam" id="2.40.160.20:FF:000012">
    <property type="entry name" value="Outer membrane protein"/>
    <property type="match status" value="1"/>
</dbReference>
<dbReference type="EMBL" id="CCXZ01000182">
    <property type="protein sequence ID" value="CEG18426.1"/>
    <property type="molecule type" value="Genomic_DNA"/>
</dbReference>
<keyword evidence="4" id="KW-1185">Reference proteome</keyword>
<dbReference type="AlphaFoldDB" id="A0A0U5FIY0"/>